<reference evidence="6 7" key="1">
    <citation type="journal article" date="2012" name="J. Bacteriol.">
        <title>Genome Sequence of the Filamentous Bacterium Fibrisoma limi BUZ 3T.</title>
        <authorList>
            <person name="Filippini M."/>
            <person name="Qi W."/>
            <person name="Jaenicke S."/>
            <person name="Goesmann A."/>
            <person name="Smits T.H."/>
            <person name="Bagheri H.C."/>
        </authorList>
    </citation>
    <scope>NUCLEOTIDE SEQUENCE [LARGE SCALE GENOMIC DNA]</scope>
    <source>
        <strain evidence="7">BUZ 3T</strain>
    </source>
</reference>
<organism evidence="6 7">
    <name type="scientific">Fibrisoma limi BUZ 3</name>
    <dbReference type="NCBI Taxonomy" id="1185876"/>
    <lineage>
        <taxon>Bacteria</taxon>
        <taxon>Pseudomonadati</taxon>
        <taxon>Bacteroidota</taxon>
        <taxon>Cytophagia</taxon>
        <taxon>Cytophagales</taxon>
        <taxon>Spirosomataceae</taxon>
        <taxon>Fibrisoma</taxon>
    </lineage>
</organism>
<gene>
    <name evidence="6" type="ORF">BN8_03098</name>
</gene>
<protein>
    <recommendedName>
        <fullName evidence="2">protein-glutamate methylesterase</fullName>
        <ecNumber evidence="2">3.1.1.61</ecNumber>
    </recommendedName>
</protein>
<comment type="caution">
    <text evidence="4">Lacks conserved residue(s) required for the propagation of feature annotation.</text>
</comment>
<sequence length="188" mass="20247">MAPFDIIAIGGSAGSIPIVSELLEALPSTFQYAVIIVLHRLRNVYSEMNRVLTTSDKGTYVHEPDDKEVIQPNSIYLAPQNYHLLIEADRCFSLDYSELVNYSRPSIDVTFESLASVYGSRVLAVLLSGANDDGALGMEAILSNGGQAIVQDPATAAYAAMPRAALERNPTALVLSPDGIIKFLSITT</sequence>
<dbReference type="InterPro" id="IPR000673">
    <property type="entry name" value="Sig_transdc_resp-reg_Me-estase"/>
</dbReference>
<dbReference type="Gene3D" id="3.40.50.180">
    <property type="entry name" value="Methylesterase CheB, C-terminal domain"/>
    <property type="match status" value="1"/>
</dbReference>
<feature type="domain" description="CheB-type methylesterase" evidence="5">
    <location>
        <begin position="3"/>
        <end position="166"/>
    </location>
</feature>
<dbReference type="CDD" id="cd16433">
    <property type="entry name" value="CheB"/>
    <property type="match status" value="1"/>
</dbReference>
<evidence type="ECO:0000256" key="1">
    <source>
        <dbReference type="ARBA" id="ARBA00022801"/>
    </source>
</evidence>
<dbReference type="EMBL" id="CAIT01000006">
    <property type="protein sequence ID" value="CCH53962.1"/>
    <property type="molecule type" value="Genomic_DNA"/>
</dbReference>
<dbReference type="GO" id="GO:0006935">
    <property type="term" value="P:chemotaxis"/>
    <property type="evidence" value="ECO:0007669"/>
    <property type="project" value="InterPro"/>
</dbReference>
<evidence type="ECO:0000256" key="4">
    <source>
        <dbReference type="PROSITE-ProRule" id="PRU00050"/>
    </source>
</evidence>
<dbReference type="AlphaFoldDB" id="I2GJ87"/>
<dbReference type="InterPro" id="IPR035909">
    <property type="entry name" value="CheB_C"/>
</dbReference>
<evidence type="ECO:0000313" key="7">
    <source>
        <dbReference type="Proteomes" id="UP000009309"/>
    </source>
</evidence>
<dbReference type="EC" id="3.1.1.61" evidence="2"/>
<evidence type="ECO:0000313" key="6">
    <source>
        <dbReference type="EMBL" id="CCH53962.1"/>
    </source>
</evidence>
<accession>I2GJ87</accession>
<dbReference type="GO" id="GO:0008984">
    <property type="term" value="F:protein-glutamate methylesterase activity"/>
    <property type="evidence" value="ECO:0007669"/>
    <property type="project" value="UniProtKB-EC"/>
</dbReference>
<dbReference type="SUPFAM" id="SSF52738">
    <property type="entry name" value="Methylesterase CheB, C-terminal domain"/>
    <property type="match status" value="1"/>
</dbReference>
<dbReference type="eggNOG" id="COG2201">
    <property type="taxonomic scope" value="Bacteria"/>
</dbReference>
<dbReference type="Pfam" id="PF01339">
    <property type="entry name" value="CheB_methylest"/>
    <property type="match status" value="1"/>
</dbReference>
<dbReference type="GO" id="GO:0005737">
    <property type="term" value="C:cytoplasm"/>
    <property type="evidence" value="ECO:0007669"/>
    <property type="project" value="InterPro"/>
</dbReference>
<dbReference type="STRING" id="1185876.BN8_03098"/>
<keyword evidence="7" id="KW-1185">Reference proteome</keyword>
<dbReference type="PROSITE" id="PS50122">
    <property type="entry name" value="CHEB"/>
    <property type="match status" value="1"/>
</dbReference>
<comment type="catalytic activity">
    <reaction evidence="3">
        <text>[protein]-L-glutamate 5-O-methyl ester + H2O = L-glutamyl-[protein] + methanol + H(+)</text>
        <dbReference type="Rhea" id="RHEA:23236"/>
        <dbReference type="Rhea" id="RHEA-COMP:10208"/>
        <dbReference type="Rhea" id="RHEA-COMP:10311"/>
        <dbReference type="ChEBI" id="CHEBI:15377"/>
        <dbReference type="ChEBI" id="CHEBI:15378"/>
        <dbReference type="ChEBI" id="CHEBI:17790"/>
        <dbReference type="ChEBI" id="CHEBI:29973"/>
        <dbReference type="ChEBI" id="CHEBI:82795"/>
        <dbReference type="EC" id="3.1.1.61"/>
    </reaction>
</comment>
<dbReference type="PANTHER" id="PTHR42872:SF6">
    <property type="entry name" value="PROTEIN-GLUTAMATE METHYLESTERASE_PROTEIN-GLUTAMINE GLUTAMINASE"/>
    <property type="match status" value="1"/>
</dbReference>
<dbReference type="PANTHER" id="PTHR42872">
    <property type="entry name" value="PROTEIN-GLUTAMATE METHYLESTERASE/PROTEIN-GLUTAMINE GLUTAMINASE"/>
    <property type="match status" value="1"/>
</dbReference>
<proteinExistence type="predicted"/>
<dbReference type="RefSeq" id="WP_009282542.1">
    <property type="nucleotide sequence ID" value="NZ_CAIT01000006.1"/>
</dbReference>
<evidence type="ECO:0000256" key="3">
    <source>
        <dbReference type="ARBA" id="ARBA00048267"/>
    </source>
</evidence>
<keyword evidence="1 6" id="KW-0378">Hydrolase</keyword>
<name>I2GJ87_9BACT</name>
<evidence type="ECO:0000259" key="5">
    <source>
        <dbReference type="PROSITE" id="PS50122"/>
    </source>
</evidence>
<comment type="caution">
    <text evidence="6">The sequence shown here is derived from an EMBL/GenBank/DDBJ whole genome shotgun (WGS) entry which is preliminary data.</text>
</comment>
<dbReference type="Proteomes" id="UP000009309">
    <property type="component" value="Unassembled WGS sequence"/>
</dbReference>
<dbReference type="GO" id="GO:0000156">
    <property type="term" value="F:phosphorelay response regulator activity"/>
    <property type="evidence" value="ECO:0007669"/>
    <property type="project" value="InterPro"/>
</dbReference>
<evidence type="ECO:0000256" key="2">
    <source>
        <dbReference type="ARBA" id="ARBA00039140"/>
    </source>
</evidence>
<dbReference type="OrthoDB" id="1524092at2"/>